<evidence type="ECO:0000259" key="1">
    <source>
        <dbReference type="Pfam" id="PF12728"/>
    </source>
</evidence>
<protein>
    <submittedName>
        <fullName evidence="3">DNA binding domain-containing protein, excisionase family</fullName>
    </submittedName>
    <submittedName>
        <fullName evidence="2">Helix-turn-helix domain protein</fullName>
    </submittedName>
</protein>
<reference evidence="4" key="2">
    <citation type="submission" date="2016-01" db="EMBL/GenBank/DDBJ databases">
        <authorList>
            <person name="Poehlein A."/>
            <person name="Schlien K."/>
            <person name="Gottschalk G."/>
            <person name="Buckel W."/>
            <person name="Daniel R."/>
        </authorList>
    </citation>
    <scope>NUCLEOTIDE SEQUENCE [LARGE SCALE GENOMIC DNA]</scope>
    <source>
        <strain evidence="4">X2</strain>
    </source>
</reference>
<dbReference type="RefSeq" id="WP_066048844.1">
    <property type="nucleotide sequence ID" value="NZ_CP014223.1"/>
</dbReference>
<accession>A0A0X1U720</accession>
<dbReference type="Proteomes" id="UP000184204">
    <property type="component" value="Unassembled WGS sequence"/>
</dbReference>
<organism evidence="3 5">
    <name type="scientific">Anaerotignum propionicum DSM 1682</name>
    <dbReference type="NCBI Taxonomy" id="991789"/>
    <lineage>
        <taxon>Bacteria</taxon>
        <taxon>Bacillati</taxon>
        <taxon>Bacillota</taxon>
        <taxon>Clostridia</taxon>
        <taxon>Lachnospirales</taxon>
        <taxon>Anaerotignaceae</taxon>
        <taxon>Anaerotignum</taxon>
    </lineage>
</organism>
<evidence type="ECO:0000313" key="5">
    <source>
        <dbReference type="Proteomes" id="UP000184204"/>
    </source>
</evidence>
<dbReference type="InterPro" id="IPR041657">
    <property type="entry name" value="HTH_17"/>
</dbReference>
<dbReference type="Proteomes" id="UP000068026">
    <property type="component" value="Chromosome"/>
</dbReference>
<evidence type="ECO:0000313" key="2">
    <source>
        <dbReference type="EMBL" id="AMJ40731.1"/>
    </source>
</evidence>
<evidence type="ECO:0000313" key="3">
    <source>
        <dbReference type="EMBL" id="SHF08358.1"/>
    </source>
</evidence>
<reference evidence="2 4" key="1">
    <citation type="journal article" date="2016" name="Genome Announc.">
        <title>Complete Genome Sequence of the Amino Acid-Fermenting Clostridium propionicum X2 (DSM 1682).</title>
        <authorList>
            <person name="Poehlein A."/>
            <person name="Schlien K."/>
            <person name="Chowdhury N.P."/>
            <person name="Gottschalk G."/>
            <person name="Buckel W."/>
            <person name="Daniel R."/>
        </authorList>
    </citation>
    <scope>NUCLEOTIDE SEQUENCE [LARGE SCALE GENOMIC DNA]</scope>
    <source>
        <strain evidence="2 4">X2</strain>
    </source>
</reference>
<dbReference type="NCBIfam" id="TIGR01764">
    <property type="entry name" value="excise"/>
    <property type="match status" value="1"/>
</dbReference>
<dbReference type="Pfam" id="PF12728">
    <property type="entry name" value="HTH_17"/>
    <property type="match status" value="1"/>
</dbReference>
<gene>
    <name evidence="2" type="ORF">CPRO_11360</name>
    <name evidence="3" type="ORF">SAMN02745151_02721</name>
</gene>
<dbReference type="OrthoDB" id="26294at2"/>
<sequence>MNNNYLTIYEVADALGLHHKTVRGFINSGKLKAMKVGKQWRIIKEDLDTFMGRDSSFEKEHKAETPNIDFINSEIQCTNKHVMDSHIKNKISISAVVDMQGVYKKNFERISNTLLAVMNSKDRKMNGATIHIKYDEVALVCKVFLWGSTEYINEMLSIITLLDKEV</sequence>
<dbReference type="InterPro" id="IPR010093">
    <property type="entry name" value="SinI_DNA-bd"/>
</dbReference>
<dbReference type="EMBL" id="FQUA01000016">
    <property type="protein sequence ID" value="SHF08358.1"/>
    <property type="molecule type" value="Genomic_DNA"/>
</dbReference>
<reference evidence="3" key="4">
    <citation type="submission" date="2016-11" db="EMBL/GenBank/DDBJ databases">
        <authorList>
            <person name="Varghese N."/>
            <person name="Submissions S."/>
        </authorList>
    </citation>
    <scope>NUCLEOTIDE SEQUENCE</scope>
    <source>
        <strain evidence="3">DSM 1682</strain>
    </source>
</reference>
<dbReference type="GO" id="GO:0003677">
    <property type="term" value="F:DNA binding"/>
    <property type="evidence" value="ECO:0007669"/>
    <property type="project" value="InterPro"/>
</dbReference>
<evidence type="ECO:0000313" key="4">
    <source>
        <dbReference type="Proteomes" id="UP000068026"/>
    </source>
</evidence>
<proteinExistence type="predicted"/>
<reference evidence="5" key="3">
    <citation type="submission" date="2016-11" db="EMBL/GenBank/DDBJ databases">
        <authorList>
            <person name="Jaros S."/>
            <person name="Januszkiewicz K."/>
            <person name="Wedrychowicz H."/>
        </authorList>
    </citation>
    <scope>NUCLEOTIDE SEQUENCE [LARGE SCALE GENOMIC DNA]</scope>
    <source>
        <strain evidence="5">DSM 1682</strain>
    </source>
</reference>
<dbReference type="EMBL" id="CP014223">
    <property type="protein sequence ID" value="AMJ40731.1"/>
    <property type="molecule type" value="Genomic_DNA"/>
</dbReference>
<dbReference type="InterPro" id="IPR009061">
    <property type="entry name" value="DNA-bd_dom_put_sf"/>
</dbReference>
<dbReference type="KEGG" id="cpro:CPRO_11360"/>
<name>A0A0X1U720_ANAPI</name>
<keyword evidence="4" id="KW-1185">Reference proteome</keyword>
<dbReference type="AlphaFoldDB" id="A0A0X1U720"/>
<feature type="domain" description="Helix-turn-helix" evidence="1">
    <location>
        <begin position="5"/>
        <end position="51"/>
    </location>
</feature>
<dbReference type="SUPFAM" id="SSF46955">
    <property type="entry name" value="Putative DNA-binding domain"/>
    <property type="match status" value="1"/>
</dbReference>